<evidence type="ECO:0000256" key="1">
    <source>
        <dbReference type="ARBA" id="ARBA00022670"/>
    </source>
</evidence>
<dbReference type="PANTHER" id="PTHR24559">
    <property type="entry name" value="TRANSPOSON TY3-I GAG-POL POLYPROTEIN"/>
    <property type="match status" value="1"/>
</dbReference>
<gene>
    <name evidence="9" type="ORF">HPP92_021748</name>
</gene>
<dbReference type="CDD" id="cd01647">
    <property type="entry name" value="RT_LTR"/>
    <property type="match status" value="1"/>
</dbReference>
<name>A0A835UEZ5_VANPL</name>
<organism evidence="9 10">
    <name type="scientific">Vanilla planifolia</name>
    <name type="common">Vanilla</name>
    <dbReference type="NCBI Taxonomy" id="51239"/>
    <lineage>
        <taxon>Eukaryota</taxon>
        <taxon>Viridiplantae</taxon>
        <taxon>Streptophyta</taxon>
        <taxon>Embryophyta</taxon>
        <taxon>Tracheophyta</taxon>
        <taxon>Spermatophyta</taxon>
        <taxon>Magnoliopsida</taxon>
        <taxon>Liliopsida</taxon>
        <taxon>Asparagales</taxon>
        <taxon>Orchidaceae</taxon>
        <taxon>Vanilloideae</taxon>
        <taxon>Vanilleae</taxon>
        <taxon>Vanilla</taxon>
    </lineage>
</organism>
<evidence type="ECO:0000256" key="5">
    <source>
        <dbReference type="ARBA" id="ARBA00022759"/>
    </source>
</evidence>
<evidence type="ECO:0000256" key="4">
    <source>
        <dbReference type="ARBA" id="ARBA00022722"/>
    </source>
</evidence>
<dbReference type="Gene3D" id="3.10.10.10">
    <property type="entry name" value="HIV Type 1 Reverse Transcriptase, subunit A, domain 1"/>
    <property type="match status" value="1"/>
</dbReference>
<dbReference type="PANTHER" id="PTHR24559:SF444">
    <property type="entry name" value="REVERSE TRANSCRIPTASE DOMAIN-CONTAINING PROTEIN"/>
    <property type="match status" value="1"/>
</dbReference>
<dbReference type="EMBL" id="JADCNM010000012">
    <property type="protein sequence ID" value="KAG0458620.1"/>
    <property type="molecule type" value="Genomic_DNA"/>
</dbReference>
<dbReference type="AlphaFoldDB" id="A0A835UEZ5"/>
<comment type="caution">
    <text evidence="9">The sequence shown here is derived from an EMBL/GenBank/DDBJ whole genome shotgun (WGS) entry which is preliminary data.</text>
</comment>
<evidence type="ECO:0000256" key="2">
    <source>
        <dbReference type="ARBA" id="ARBA00022679"/>
    </source>
</evidence>
<keyword evidence="7" id="KW-0695">RNA-directed DNA polymerase</keyword>
<protein>
    <recommendedName>
        <fullName evidence="8">Reverse transcriptase domain-containing protein</fullName>
    </recommendedName>
</protein>
<keyword evidence="2" id="KW-0808">Transferase</keyword>
<dbReference type="GO" id="GO:0006508">
    <property type="term" value="P:proteolysis"/>
    <property type="evidence" value="ECO:0007669"/>
    <property type="project" value="UniProtKB-KW"/>
</dbReference>
<sequence length="262" mass="30705">MSGVEPVSKAPYRMAPAELQEVKVQIHELLDKGFIRPSVSPWGAPLLFVKKKDGSLRMCIDYRELNKITIKNRYPLPRIDDLFDQLQGAAVFSKIDLRSGYHQLKIKKDDISKTAFRTRYGHYEFLVLPFGLANAPAAFMDLMNRVFKEYLDQFVVVFIDDILVYSRNAEDHERHLHTVLQTLQMHQLYAKFSKCEFWLSKISFLGHVISARRDFCRSQKIEAIVIGPNLQMYLKSEVFWVWQVIIENLCRVFLKSLHQYQD</sequence>
<dbReference type="GO" id="GO:0003964">
    <property type="term" value="F:RNA-directed DNA polymerase activity"/>
    <property type="evidence" value="ECO:0007669"/>
    <property type="project" value="UniProtKB-KW"/>
</dbReference>
<dbReference type="GO" id="GO:0004519">
    <property type="term" value="F:endonuclease activity"/>
    <property type="evidence" value="ECO:0007669"/>
    <property type="project" value="UniProtKB-KW"/>
</dbReference>
<accession>A0A835UEZ5</accession>
<dbReference type="Gene3D" id="3.30.70.270">
    <property type="match status" value="1"/>
</dbReference>
<evidence type="ECO:0000256" key="6">
    <source>
        <dbReference type="ARBA" id="ARBA00022801"/>
    </source>
</evidence>
<dbReference type="InterPro" id="IPR053134">
    <property type="entry name" value="RNA-dir_DNA_polymerase"/>
</dbReference>
<keyword evidence="4" id="KW-0540">Nuclease</keyword>
<evidence type="ECO:0000259" key="8">
    <source>
        <dbReference type="PROSITE" id="PS50878"/>
    </source>
</evidence>
<evidence type="ECO:0000256" key="3">
    <source>
        <dbReference type="ARBA" id="ARBA00022695"/>
    </source>
</evidence>
<keyword evidence="5" id="KW-0255">Endonuclease</keyword>
<dbReference type="GO" id="GO:0008233">
    <property type="term" value="F:peptidase activity"/>
    <property type="evidence" value="ECO:0007669"/>
    <property type="project" value="UniProtKB-KW"/>
</dbReference>
<dbReference type="InterPro" id="IPR000477">
    <property type="entry name" value="RT_dom"/>
</dbReference>
<reference evidence="9 10" key="1">
    <citation type="journal article" date="2020" name="Nat. Food">
        <title>A phased Vanilla planifolia genome enables genetic improvement of flavour and production.</title>
        <authorList>
            <person name="Hasing T."/>
            <person name="Tang H."/>
            <person name="Brym M."/>
            <person name="Khazi F."/>
            <person name="Huang T."/>
            <person name="Chambers A.H."/>
        </authorList>
    </citation>
    <scope>NUCLEOTIDE SEQUENCE [LARGE SCALE GENOMIC DNA]</scope>
    <source>
        <tissue evidence="9">Leaf</tissue>
    </source>
</reference>
<evidence type="ECO:0000313" key="9">
    <source>
        <dbReference type="EMBL" id="KAG0458620.1"/>
    </source>
</evidence>
<keyword evidence="6" id="KW-0378">Hydrolase</keyword>
<dbReference type="SUPFAM" id="SSF56672">
    <property type="entry name" value="DNA/RNA polymerases"/>
    <property type="match status" value="1"/>
</dbReference>
<feature type="domain" description="Reverse transcriptase" evidence="8">
    <location>
        <begin position="30"/>
        <end position="209"/>
    </location>
</feature>
<keyword evidence="1" id="KW-0645">Protease</keyword>
<dbReference type="PROSITE" id="PS50878">
    <property type="entry name" value="RT_POL"/>
    <property type="match status" value="1"/>
</dbReference>
<dbReference type="Pfam" id="PF00078">
    <property type="entry name" value="RVT_1"/>
    <property type="match status" value="1"/>
</dbReference>
<dbReference type="Proteomes" id="UP000639772">
    <property type="component" value="Chromosome 12"/>
</dbReference>
<keyword evidence="3" id="KW-0548">Nucleotidyltransferase</keyword>
<dbReference type="InterPro" id="IPR043502">
    <property type="entry name" value="DNA/RNA_pol_sf"/>
</dbReference>
<dbReference type="OrthoDB" id="679712at2759"/>
<dbReference type="InterPro" id="IPR043128">
    <property type="entry name" value="Rev_trsase/Diguanyl_cyclase"/>
</dbReference>
<evidence type="ECO:0000313" key="10">
    <source>
        <dbReference type="Proteomes" id="UP000639772"/>
    </source>
</evidence>
<dbReference type="FunFam" id="3.10.10.10:FF:000007">
    <property type="entry name" value="Retrovirus-related Pol polyprotein from transposon 17.6-like Protein"/>
    <property type="match status" value="1"/>
</dbReference>
<proteinExistence type="predicted"/>
<evidence type="ECO:0000256" key="7">
    <source>
        <dbReference type="ARBA" id="ARBA00022918"/>
    </source>
</evidence>